<accession>A0A3E0M136</accession>
<proteinExistence type="predicted"/>
<comment type="caution">
    <text evidence="1">The sequence shown here is derived from an EMBL/GenBank/DDBJ whole genome shotgun (WGS) entry which is preliminary data.</text>
</comment>
<protein>
    <submittedName>
        <fullName evidence="1">Uncharacterized protein</fullName>
    </submittedName>
</protein>
<dbReference type="Proteomes" id="UP000256301">
    <property type="component" value="Unassembled WGS sequence"/>
</dbReference>
<name>A0A3E0M136_MICAE</name>
<sequence length="60" mass="7184">MFNNFREYLHQFALSVDIVDRDILANIREILWQYLHKSLSLQFAEELHPTQVNNKPGEIK</sequence>
<dbReference type="EMBL" id="QQWE01000008">
    <property type="protein sequence ID" value="REJ53336.1"/>
    <property type="molecule type" value="Genomic_DNA"/>
</dbReference>
<organism evidence="1 2">
    <name type="scientific">Microcystis aeruginosa DA14</name>
    <dbReference type="NCBI Taxonomy" id="1987506"/>
    <lineage>
        <taxon>Bacteria</taxon>
        <taxon>Bacillati</taxon>
        <taxon>Cyanobacteriota</taxon>
        <taxon>Cyanophyceae</taxon>
        <taxon>Oscillatoriophycideae</taxon>
        <taxon>Chroococcales</taxon>
        <taxon>Microcystaceae</taxon>
        <taxon>Microcystis</taxon>
    </lineage>
</organism>
<evidence type="ECO:0000313" key="2">
    <source>
        <dbReference type="Proteomes" id="UP000256301"/>
    </source>
</evidence>
<reference evidence="1 2" key="1">
    <citation type="submission" date="2017-08" db="EMBL/GenBank/DDBJ databases">
        <title>Functional genomic and metabolic studies of the symbiotic interactions of six Microcystis-dominated communities.</title>
        <authorList>
            <person name="Li Q."/>
            <person name="Lin F."/>
        </authorList>
    </citation>
    <scope>NUCLEOTIDE SEQUENCE [LARGE SCALE GENOMIC DNA]</scope>
    <source>
        <strain evidence="1">DA14</strain>
    </source>
</reference>
<gene>
    <name evidence="1" type="ORF">DWQ56_20925</name>
</gene>
<dbReference type="AlphaFoldDB" id="A0A3E0M136"/>
<evidence type="ECO:0000313" key="1">
    <source>
        <dbReference type="EMBL" id="REJ53336.1"/>
    </source>
</evidence>